<dbReference type="Proteomes" id="UP000002593">
    <property type="component" value="Chromosome"/>
</dbReference>
<accession>A2BKM0</accession>
<dbReference type="SUPFAM" id="SSF55486">
    <property type="entry name" value="Metalloproteases ('zincins'), catalytic domain"/>
    <property type="match status" value="1"/>
</dbReference>
<dbReference type="RefSeq" id="WP_011821849.1">
    <property type="nucleotide sequence ID" value="NC_008818.1"/>
</dbReference>
<sequence>MDLVIARFREESEDVFANIHLKAYSVVDGGASSSLRAVVTALEAYESLGLPLDIIDRLNIVVIGGSGGFQVDHLISLDVEHLANNIVLLANTLHELAHIWISSTLKPERPEDLWLSEALPDFLMVRALQTLGYSETAQRIISKNST</sequence>
<dbReference type="KEGG" id="hbu:Hbut_0675"/>
<keyword evidence="2" id="KW-1185">Reference proteome</keyword>
<evidence type="ECO:0000313" key="2">
    <source>
        <dbReference type="Proteomes" id="UP000002593"/>
    </source>
</evidence>
<proteinExistence type="predicted"/>
<reference evidence="1 2" key="1">
    <citation type="journal article" date="2007" name="Archaea">
        <title>The genome of Hyperthermus butylicus: a sulfur-reducing, peptide fermenting, neutrophilic Crenarchaeote growing up to 108 degrees C.</title>
        <authorList>
            <person name="Brugger K."/>
            <person name="Chen L."/>
            <person name="Stark M."/>
            <person name="Zibat A."/>
            <person name="Redder P."/>
            <person name="Ruepp A."/>
            <person name="Awayez M."/>
            <person name="She Q."/>
            <person name="Garrett R.A."/>
            <person name="Klenk H.P."/>
        </authorList>
    </citation>
    <scope>NUCLEOTIDE SEQUENCE [LARGE SCALE GENOMIC DNA]</scope>
    <source>
        <strain evidence="2">DSM 5456 / JCM 9403 / PLM1-5</strain>
    </source>
</reference>
<gene>
    <name evidence="1" type="ordered locus">Hbut_0675</name>
</gene>
<dbReference type="Gene3D" id="1.10.390.10">
    <property type="entry name" value="Neutral Protease Domain 2"/>
    <property type="match status" value="1"/>
</dbReference>
<dbReference type="EMBL" id="CP000493">
    <property type="protein sequence ID" value="ABM80531.1"/>
    <property type="molecule type" value="Genomic_DNA"/>
</dbReference>
<dbReference type="InterPro" id="IPR027268">
    <property type="entry name" value="Peptidase_M4/M1_CTD_sf"/>
</dbReference>
<dbReference type="EnsemblBacteria" id="ABM80531">
    <property type="protein sequence ID" value="ABM80531"/>
    <property type="gene ID" value="Hbut_0675"/>
</dbReference>
<name>A2BKM0_HYPBU</name>
<evidence type="ECO:0000313" key="1">
    <source>
        <dbReference type="EMBL" id="ABM80531.1"/>
    </source>
</evidence>
<protein>
    <submittedName>
        <fullName evidence="1">Uncharacterized protein</fullName>
    </submittedName>
</protein>
<dbReference type="GeneID" id="4782611"/>
<organism evidence="1 2">
    <name type="scientific">Hyperthermus butylicus (strain DSM 5456 / JCM 9403 / PLM1-5)</name>
    <dbReference type="NCBI Taxonomy" id="415426"/>
    <lineage>
        <taxon>Archaea</taxon>
        <taxon>Thermoproteota</taxon>
        <taxon>Thermoprotei</taxon>
        <taxon>Desulfurococcales</taxon>
        <taxon>Pyrodictiaceae</taxon>
        <taxon>Hyperthermus</taxon>
    </lineage>
</organism>
<dbReference type="HOGENOM" id="CLU_1773161_0_0_2"/>
<dbReference type="AlphaFoldDB" id="A2BKM0"/>